<keyword evidence="5 9" id="KW-1133">Transmembrane helix</keyword>
<dbReference type="AlphaFoldDB" id="A0A917T7I4"/>
<evidence type="ECO:0000256" key="7">
    <source>
        <dbReference type="ARBA" id="ARBA00023235"/>
    </source>
</evidence>
<dbReference type="GO" id="GO:0016117">
    <property type="term" value="P:carotenoid biosynthetic process"/>
    <property type="evidence" value="ECO:0007669"/>
    <property type="project" value="UniProtKB-KW"/>
</dbReference>
<feature type="transmembrane region" description="Helical" evidence="9">
    <location>
        <begin position="6"/>
        <end position="23"/>
    </location>
</feature>
<feature type="transmembrane region" description="Helical" evidence="9">
    <location>
        <begin position="35"/>
        <end position="55"/>
    </location>
</feature>
<evidence type="ECO:0000313" key="11">
    <source>
        <dbReference type="EMBL" id="GGM12099.1"/>
    </source>
</evidence>
<dbReference type="Pfam" id="PF18916">
    <property type="entry name" value="Lycopene_cyc"/>
    <property type="match status" value="1"/>
</dbReference>
<comment type="pathway">
    <text evidence="2">Carotenoid biosynthesis.</text>
</comment>
<gene>
    <name evidence="11" type="ORF">GCM10011594_34940</name>
</gene>
<keyword evidence="4" id="KW-0125">Carotenoid biosynthesis</keyword>
<reference evidence="11" key="2">
    <citation type="submission" date="2020-09" db="EMBL/GenBank/DDBJ databases">
        <authorList>
            <person name="Sun Q."/>
            <person name="Zhou Y."/>
        </authorList>
    </citation>
    <scope>NUCLEOTIDE SEQUENCE</scope>
    <source>
        <strain evidence="11">CGMCC 4.7308</strain>
    </source>
</reference>
<evidence type="ECO:0000259" key="10">
    <source>
        <dbReference type="Pfam" id="PF18916"/>
    </source>
</evidence>
<keyword evidence="3 9" id="KW-0812">Transmembrane</keyword>
<evidence type="ECO:0000256" key="1">
    <source>
        <dbReference type="ARBA" id="ARBA00004141"/>
    </source>
</evidence>
<organism evidence="11 12">
    <name type="scientific">Nakamurella endophytica</name>
    <dbReference type="NCBI Taxonomy" id="1748367"/>
    <lineage>
        <taxon>Bacteria</taxon>
        <taxon>Bacillati</taxon>
        <taxon>Actinomycetota</taxon>
        <taxon>Actinomycetes</taxon>
        <taxon>Nakamurellales</taxon>
        <taxon>Nakamurellaceae</taxon>
        <taxon>Nakamurella</taxon>
    </lineage>
</organism>
<dbReference type="RefSeq" id="WP_188943739.1">
    <property type="nucleotide sequence ID" value="NZ_BMNA01000009.1"/>
</dbReference>
<comment type="caution">
    <text evidence="11">The sequence shown here is derived from an EMBL/GenBank/DDBJ whole genome shotgun (WGS) entry which is preliminary data.</text>
</comment>
<comment type="subcellular location">
    <subcellularLocation>
        <location evidence="1">Membrane</location>
        <topology evidence="1">Multi-pass membrane protein</topology>
    </subcellularLocation>
</comment>
<feature type="transmembrane region" description="Helical" evidence="9">
    <location>
        <begin position="75"/>
        <end position="94"/>
    </location>
</feature>
<keyword evidence="6 9" id="KW-0472">Membrane</keyword>
<proteinExistence type="predicted"/>
<keyword evidence="7" id="KW-0413">Isomerase</keyword>
<feature type="domain" description="Lycopene cyclase" evidence="10">
    <location>
        <begin position="7"/>
        <end position="93"/>
    </location>
</feature>
<dbReference type="NCBIfam" id="TIGR03462">
    <property type="entry name" value="CarR_dom_SF"/>
    <property type="match status" value="1"/>
</dbReference>
<feature type="compositionally biased region" description="Low complexity" evidence="8">
    <location>
        <begin position="103"/>
        <end position="116"/>
    </location>
</feature>
<sequence>MPEYTALTVVAVLAVVALELWGLRTGIFRTRRYWISMVIVLGFQIPVDGYLTRLADPIVLYDARQTLGIRFPWDIPIEDFGFGWAMVTLTILLWRRCTDGPSRRAAAGRAVPGRPSNAGAAAHREDAR</sequence>
<reference evidence="11" key="1">
    <citation type="journal article" date="2014" name="Int. J. Syst. Evol. Microbiol.">
        <title>Complete genome sequence of Corynebacterium casei LMG S-19264T (=DSM 44701T), isolated from a smear-ripened cheese.</title>
        <authorList>
            <consortium name="US DOE Joint Genome Institute (JGI-PGF)"/>
            <person name="Walter F."/>
            <person name="Albersmeier A."/>
            <person name="Kalinowski J."/>
            <person name="Ruckert C."/>
        </authorList>
    </citation>
    <scope>NUCLEOTIDE SEQUENCE</scope>
    <source>
        <strain evidence="11">CGMCC 4.7308</strain>
    </source>
</reference>
<evidence type="ECO:0000256" key="4">
    <source>
        <dbReference type="ARBA" id="ARBA00022746"/>
    </source>
</evidence>
<evidence type="ECO:0000256" key="8">
    <source>
        <dbReference type="SAM" id="MobiDB-lite"/>
    </source>
</evidence>
<accession>A0A917T7I4</accession>
<evidence type="ECO:0000256" key="6">
    <source>
        <dbReference type="ARBA" id="ARBA00023136"/>
    </source>
</evidence>
<evidence type="ECO:0000256" key="2">
    <source>
        <dbReference type="ARBA" id="ARBA00004829"/>
    </source>
</evidence>
<dbReference type="GO" id="GO:0016872">
    <property type="term" value="F:intramolecular lyase activity"/>
    <property type="evidence" value="ECO:0007669"/>
    <property type="project" value="InterPro"/>
</dbReference>
<dbReference type="GO" id="GO:0016020">
    <property type="term" value="C:membrane"/>
    <property type="evidence" value="ECO:0007669"/>
    <property type="project" value="UniProtKB-SubCell"/>
</dbReference>
<dbReference type="Proteomes" id="UP000655208">
    <property type="component" value="Unassembled WGS sequence"/>
</dbReference>
<evidence type="ECO:0000256" key="3">
    <source>
        <dbReference type="ARBA" id="ARBA00022692"/>
    </source>
</evidence>
<name>A0A917T7I4_9ACTN</name>
<evidence type="ECO:0000256" key="9">
    <source>
        <dbReference type="SAM" id="Phobius"/>
    </source>
</evidence>
<dbReference type="EMBL" id="BMNA01000009">
    <property type="protein sequence ID" value="GGM12099.1"/>
    <property type="molecule type" value="Genomic_DNA"/>
</dbReference>
<dbReference type="GO" id="GO:0045436">
    <property type="term" value="F:lycopene beta cyclase activity"/>
    <property type="evidence" value="ECO:0007669"/>
    <property type="project" value="UniProtKB-ARBA"/>
</dbReference>
<evidence type="ECO:0000313" key="12">
    <source>
        <dbReference type="Proteomes" id="UP000655208"/>
    </source>
</evidence>
<dbReference type="InterPro" id="IPR017825">
    <property type="entry name" value="Lycopene_cyclase_dom"/>
</dbReference>
<evidence type="ECO:0000256" key="5">
    <source>
        <dbReference type="ARBA" id="ARBA00022989"/>
    </source>
</evidence>
<protein>
    <recommendedName>
        <fullName evidence="10">Lycopene cyclase domain-containing protein</fullName>
    </recommendedName>
</protein>
<feature type="region of interest" description="Disordered" evidence="8">
    <location>
        <begin position="103"/>
        <end position="128"/>
    </location>
</feature>
<keyword evidence="12" id="KW-1185">Reference proteome</keyword>